<organism evidence="1 2">
    <name type="scientific">Salmonella enterica subsp. enterica serovar Urbana str. R8-2977</name>
    <dbReference type="NCBI Taxonomy" id="913084"/>
    <lineage>
        <taxon>Bacteria</taxon>
        <taxon>Pseudomonadati</taxon>
        <taxon>Pseudomonadota</taxon>
        <taxon>Gammaproteobacteria</taxon>
        <taxon>Enterobacterales</taxon>
        <taxon>Enterobacteriaceae</taxon>
        <taxon>Salmonella</taxon>
    </lineage>
</organism>
<dbReference type="Proteomes" id="UP000004776">
    <property type="component" value="Unassembled WGS sequence"/>
</dbReference>
<feature type="non-terminal residue" evidence="1">
    <location>
        <position position="34"/>
    </location>
</feature>
<proteinExistence type="predicted"/>
<evidence type="ECO:0000313" key="2">
    <source>
        <dbReference type="Proteomes" id="UP000004776"/>
    </source>
</evidence>
<comment type="caution">
    <text evidence="1">The sequence shown here is derived from an EMBL/GenBank/DDBJ whole genome shotgun (WGS) entry which is preliminary data.</text>
</comment>
<name>G5RZV2_SALET</name>
<dbReference type="EMBL" id="AFCW01001670">
    <property type="protein sequence ID" value="EHD00265.1"/>
    <property type="molecule type" value="Genomic_DNA"/>
</dbReference>
<protein>
    <submittedName>
        <fullName evidence="1">Uncharacterized protein</fullName>
    </submittedName>
</protein>
<evidence type="ECO:0000313" key="1">
    <source>
        <dbReference type="EMBL" id="EHD00265.1"/>
    </source>
</evidence>
<dbReference type="AlphaFoldDB" id="G5RZV2"/>
<accession>G5RZV2</accession>
<gene>
    <name evidence="1" type="ORF">LTSEURB_4388</name>
</gene>
<sequence>MNLGRVRRFVNGVDTGKVTQLARARARARRPPLI</sequence>
<reference evidence="1 2" key="1">
    <citation type="journal article" date="2011" name="BMC Genomics">
        <title>Genome sequencing reveals diversification of virulence factor content and possible host adaptation in distinct subpopulations of Salmonella enterica.</title>
        <authorList>
            <person name="den Bakker H.C."/>
            <person name="Moreno Switt A.I."/>
            <person name="Govoni G."/>
            <person name="Cummings C.A."/>
            <person name="Ranieri M.L."/>
            <person name="Degoricija L."/>
            <person name="Hoelzer K."/>
            <person name="Rodriguez-Rivera L.D."/>
            <person name="Brown S."/>
            <person name="Bolchacova E."/>
            <person name="Furtado M.R."/>
            <person name="Wiedmann M."/>
        </authorList>
    </citation>
    <scope>NUCLEOTIDE SEQUENCE [LARGE SCALE GENOMIC DNA]</scope>
    <source>
        <strain evidence="1 2">R8-2977</strain>
    </source>
</reference>